<dbReference type="InterPro" id="IPR020846">
    <property type="entry name" value="MFS_dom"/>
</dbReference>
<dbReference type="EMBL" id="FNQY01000011">
    <property type="protein sequence ID" value="SEA24751.1"/>
    <property type="molecule type" value="Genomic_DNA"/>
</dbReference>
<evidence type="ECO:0000259" key="7">
    <source>
        <dbReference type="PROSITE" id="PS50850"/>
    </source>
</evidence>
<feature type="domain" description="Major facilitator superfamily (MFS) profile" evidence="7">
    <location>
        <begin position="17"/>
        <end position="456"/>
    </location>
</feature>
<dbReference type="RefSeq" id="WP_244518877.1">
    <property type="nucleotide sequence ID" value="NZ_FNQY01000011.1"/>
</dbReference>
<comment type="subcellular location">
    <subcellularLocation>
        <location evidence="1">Membrane</location>
        <topology evidence="1">Multi-pass membrane protein</topology>
    </subcellularLocation>
</comment>
<dbReference type="Gene3D" id="1.20.1250.20">
    <property type="entry name" value="MFS general substrate transporter like domains"/>
    <property type="match status" value="1"/>
</dbReference>
<protein>
    <submittedName>
        <fullName evidence="8">Maltose/moltooligosaccharide transporter</fullName>
    </submittedName>
</protein>
<feature type="transmembrane region" description="Helical" evidence="6">
    <location>
        <begin position="112"/>
        <end position="133"/>
    </location>
</feature>
<reference evidence="8 9" key="1">
    <citation type="submission" date="2016-10" db="EMBL/GenBank/DDBJ databases">
        <authorList>
            <person name="de Groot N.N."/>
        </authorList>
    </citation>
    <scope>NUCLEOTIDE SEQUENCE [LARGE SCALE GENOMIC DNA]</scope>
    <source>
        <strain evidence="8 9">Vu-144</strain>
    </source>
</reference>
<dbReference type="PROSITE" id="PS50850">
    <property type="entry name" value="MFS"/>
    <property type="match status" value="1"/>
</dbReference>
<evidence type="ECO:0000256" key="6">
    <source>
        <dbReference type="SAM" id="Phobius"/>
    </source>
</evidence>
<sequence>MTTSKIQMTKPKLSIKSIFNMSVGFFGIQFAFALQNGNASRILQTFGAEVDHLSLFWLAAPLTGMIIQPLIGHFSDKTWTRFGRRKPYFLVGALLTALALMVMPNASFLAYLLPPIIVGASMLMLTDASINVAMEPFRALVADKLPDSQASLGFSIQTFLIGAGAILGSVMPYLLAEVFHVQATAAAGEVPLNVIITFYIGAAVLVAAILWTIFTTKEYSPEQAKLYEQNEIKELDVVDEVIKSEGSIKTIIRDIRKMPLTMRQLGWVQFFSWFALFSMWVFTTPAVAEHIYHLPSADTASAAYADAGNWVGVLFGVYNGVSAVYALLLPSIAKKLGKKATHAGSLLIGGISLISIYFIQSKYWLLAPMVGIGMAWGSILAMPYAILASSLPARKMGVYMGIFNFFITIPQIVNGLLGGLILKYFYHSNAIYSLVMAGAFMVFGAVAMMKVKVREHPAPLTTEKR</sequence>
<dbReference type="PANTHER" id="PTHR19432">
    <property type="entry name" value="SUGAR TRANSPORTER"/>
    <property type="match status" value="1"/>
</dbReference>
<evidence type="ECO:0000313" key="8">
    <source>
        <dbReference type="EMBL" id="SEA24751.1"/>
    </source>
</evidence>
<dbReference type="GO" id="GO:0022857">
    <property type="term" value="F:transmembrane transporter activity"/>
    <property type="evidence" value="ECO:0007669"/>
    <property type="project" value="InterPro"/>
</dbReference>
<dbReference type="Proteomes" id="UP000199041">
    <property type="component" value="Unassembled WGS sequence"/>
</dbReference>
<evidence type="ECO:0000256" key="2">
    <source>
        <dbReference type="ARBA" id="ARBA00022448"/>
    </source>
</evidence>
<feature type="transmembrane region" description="Helical" evidence="6">
    <location>
        <begin position="431"/>
        <end position="449"/>
    </location>
</feature>
<keyword evidence="3 6" id="KW-0812">Transmembrane</keyword>
<feature type="transmembrane region" description="Helical" evidence="6">
    <location>
        <begin position="340"/>
        <end position="359"/>
    </location>
</feature>
<dbReference type="PANTHER" id="PTHR19432:SF35">
    <property type="entry name" value="SOLUTE CARRIER FAMILY 45 MEMBER 3 ISOFORM X1"/>
    <property type="match status" value="1"/>
</dbReference>
<feature type="transmembrane region" description="Helical" evidence="6">
    <location>
        <begin position="307"/>
        <end position="328"/>
    </location>
</feature>
<dbReference type="AlphaFoldDB" id="A0A1H3ZMW1"/>
<evidence type="ECO:0000256" key="3">
    <source>
        <dbReference type="ARBA" id="ARBA00022692"/>
    </source>
</evidence>
<evidence type="ECO:0000256" key="5">
    <source>
        <dbReference type="ARBA" id="ARBA00023136"/>
    </source>
</evidence>
<accession>A0A1H3ZMW1</accession>
<keyword evidence="5 6" id="KW-0472">Membrane</keyword>
<organism evidence="8 9">
    <name type="scientific">Arachidicoccus rhizosphaerae</name>
    <dbReference type="NCBI Taxonomy" id="551991"/>
    <lineage>
        <taxon>Bacteria</taxon>
        <taxon>Pseudomonadati</taxon>
        <taxon>Bacteroidota</taxon>
        <taxon>Chitinophagia</taxon>
        <taxon>Chitinophagales</taxon>
        <taxon>Chitinophagaceae</taxon>
        <taxon>Arachidicoccus</taxon>
    </lineage>
</organism>
<keyword evidence="2" id="KW-0813">Transport</keyword>
<evidence type="ECO:0000313" key="9">
    <source>
        <dbReference type="Proteomes" id="UP000199041"/>
    </source>
</evidence>
<feature type="transmembrane region" description="Helical" evidence="6">
    <location>
        <begin position="265"/>
        <end position="287"/>
    </location>
</feature>
<gene>
    <name evidence="8" type="ORF">SAMN05192529_111115</name>
</gene>
<evidence type="ECO:0000256" key="4">
    <source>
        <dbReference type="ARBA" id="ARBA00022989"/>
    </source>
</evidence>
<feature type="transmembrane region" description="Helical" evidence="6">
    <location>
        <begin position="365"/>
        <end position="386"/>
    </location>
</feature>
<dbReference type="InterPro" id="IPR011701">
    <property type="entry name" value="MFS"/>
</dbReference>
<proteinExistence type="predicted"/>
<keyword evidence="4 6" id="KW-1133">Transmembrane helix</keyword>
<dbReference type="GO" id="GO:0016020">
    <property type="term" value="C:membrane"/>
    <property type="evidence" value="ECO:0007669"/>
    <property type="project" value="UniProtKB-SubCell"/>
</dbReference>
<dbReference type="Pfam" id="PF07690">
    <property type="entry name" value="MFS_1"/>
    <property type="match status" value="1"/>
</dbReference>
<dbReference type="InterPro" id="IPR036259">
    <property type="entry name" value="MFS_trans_sf"/>
</dbReference>
<keyword evidence="9" id="KW-1185">Reference proteome</keyword>
<dbReference type="SUPFAM" id="SSF103473">
    <property type="entry name" value="MFS general substrate transporter"/>
    <property type="match status" value="1"/>
</dbReference>
<feature type="transmembrane region" description="Helical" evidence="6">
    <location>
        <begin position="55"/>
        <end position="75"/>
    </location>
</feature>
<evidence type="ECO:0000256" key="1">
    <source>
        <dbReference type="ARBA" id="ARBA00004141"/>
    </source>
</evidence>
<feature type="transmembrane region" description="Helical" evidence="6">
    <location>
        <begin position="154"/>
        <end position="175"/>
    </location>
</feature>
<feature type="transmembrane region" description="Helical" evidence="6">
    <location>
        <begin position="87"/>
        <end position="106"/>
    </location>
</feature>
<dbReference type="STRING" id="551991.SAMN05192529_111115"/>
<name>A0A1H3ZMW1_9BACT</name>
<feature type="transmembrane region" description="Helical" evidence="6">
    <location>
        <begin position="195"/>
        <end position="214"/>
    </location>
</feature>
<feature type="transmembrane region" description="Helical" evidence="6">
    <location>
        <begin position="398"/>
        <end position="425"/>
    </location>
</feature>